<proteinExistence type="predicted"/>
<feature type="non-terminal residue" evidence="2">
    <location>
        <position position="1"/>
    </location>
</feature>
<accession>A0A225UCV7</accession>
<evidence type="ECO:0000313" key="3">
    <source>
        <dbReference type="Proteomes" id="UP000198211"/>
    </source>
</evidence>
<evidence type="ECO:0000256" key="1">
    <source>
        <dbReference type="SAM" id="MobiDB-lite"/>
    </source>
</evidence>
<feature type="region of interest" description="Disordered" evidence="1">
    <location>
        <begin position="68"/>
        <end position="99"/>
    </location>
</feature>
<keyword evidence="3" id="KW-1185">Reference proteome</keyword>
<sequence length="99" mass="11069">RLKCISNHPILKRSKSCSLQNSPQTKQDNKTFVEMALLRMTSTIIKATVDTPTALNALTKALSANLAASIHPHPHRQPKEQLKDRRVSEPVRVKLSVHP</sequence>
<dbReference type="EMBL" id="NBNE01021668">
    <property type="protein sequence ID" value="OWY90875.1"/>
    <property type="molecule type" value="Genomic_DNA"/>
</dbReference>
<reference evidence="3" key="1">
    <citation type="submission" date="2017-03" db="EMBL/GenBank/DDBJ databases">
        <title>Phytopthora megakarya and P. palmivora, two closely related causual agents of cacao black pod achieved similar genome size and gene model numbers by different mechanisms.</title>
        <authorList>
            <person name="Ali S."/>
            <person name="Shao J."/>
            <person name="Larry D.J."/>
            <person name="Kronmiller B."/>
            <person name="Shen D."/>
            <person name="Strem M.D."/>
            <person name="Melnick R.L."/>
            <person name="Guiltinan M.J."/>
            <person name="Tyler B.M."/>
            <person name="Meinhardt L.W."/>
            <person name="Bailey B.A."/>
        </authorList>
    </citation>
    <scope>NUCLEOTIDE SEQUENCE [LARGE SCALE GENOMIC DNA]</scope>
    <source>
        <strain evidence="3">zdho120</strain>
    </source>
</reference>
<gene>
    <name evidence="2" type="ORF">PHMEG_00040796</name>
</gene>
<comment type="caution">
    <text evidence="2">The sequence shown here is derived from an EMBL/GenBank/DDBJ whole genome shotgun (WGS) entry which is preliminary data.</text>
</comment>
<dbReference type="Proteomes" id="UP000198211">
    <property type="component" value="Unassembled WGS sequence"/>
</dbReference>
<name>A0A225UCV7_9STRA</name>
<protein>
    <submittedName>
        <fullName evidence="2">Uncharacterized protein</fullName>
    </submittedName>
</protein>
<dbReference type="AlphaFoldDB" id="A0A225UCV7"/>
<evidence type="ECO:0000313" key="2">
    <source>
        <dbReference type="EMBL" id="OWY90875.1"/>
    </source>
</evidence>
<dbReference type="OrthoDB" id="95409at2759"/>
<organism evidence="2 3">
    <name type="scientific">Phytophthora megakarya</name>
    <dbReference type="NCBI Taxonomy" id="4795"/>
    <lineage>
        <taxon>Eukaryota</taxon>
        <taxon>Sar</taxon>
        <taxon>Stramenopiles</taxon>
        <taxon>Oomycota</taxon>
        <taxon>Peronosporomycetes</taxon>
        <taxon>Peronosporales</taxon>
        <taxon>Peronosporaceae</taxon>
        <taxon>Phytophthora</taxon>
    </lineage>
</organism>
<feature type="compositionally biased region" description="Basic and acidic residues" evidence="1">
    <location>
        <begin position="77"/>
        <end position="92"/>
    </location>
</feature>